<gene>
    <name evidence="2" type="ORF">METD_I1440</name>
</gene>
<dbReference type="AlphaFoldDB" id="C7CFX0"/>
<organism evidence="2 3">
    <name type="scientific">Methylorubrum extorquens (strain DSM 6343 / CIP 106787 / DM4)</name>
    <name type="common">Methylobacterium extorquens</name>
    <dbReference type="NCBI Taxonomy" id="661410"/>
    <lineage>
        <taxon>Bacteria</taxon>
        <taxon>Pseudomonadati</taxon>
        <taxon>Pseudomonadota</taxon>
        <taxon>Alphaproteobacteria</taxon>
        <taxon>Hyphomicrobiales</taxon>
        <taxon>Methylobacteriaceae</taxon>
        <taxon>Methylorubrum</taxon>
    </lineage>
</organism>
<feature type="transmembrane region" description="Helical" evidence="1">
    <location>
        <begin position="54"/>
        <end position="74"/>
    </location>
</feature>
<evidence type="ECO:0000313" key="2">
    <source>
        <dbReference type="EMBL" id="CAX23046.1"/>
    </source>
</evidence>
<dbReference type="EMBL" id="FP103042">
    <property type="protein sequence ID" value="CAX23046.1"/>
    <property type="molecule type" value="Genomic_DNA"/>
</dbReference>
<feature type="transmembrane region" description="Helical" evidence="1">
    <location>
        <begin position="120"/>
        <end position="142"/>
    </location>
</feature>
<evidence type="ECO:0000256" key="1">
    <source>
        <dbReference type="SAM" id="Phobius"/>
    </source>
</evidence>
<feature type="transmembrane region" description="Helical" evidence="1">
    <location>
        <begin position="94"/>
        <end position="114"/>
    </location>
</feature>
<keyword evidence="1" id="KW-1133">Transmembrane helix</keyword>
<accession>C7CFX0</accession>
<feature type="transmembrane region" description="Helical" evidence="1">
    <location>
        <begin position="237"/>
        <end position="261"/>
    </location>
</feature>
<protein>
    <recommendedName>
        <fullName evidence="4">Iron reductase</fullName>
    </recommendedName>
</protein>
<evidence type="ECO:0000313" key="3">
    <source>
        <dbReference type="Proteomes" id="UP000008070"/>
    </source>
</evidence>
<reference evidence="3" key="1">
    <citation type="journal article" date="2009" name="PLoS ONE">
        <title>Methylobacterium genome sequences: a reference blueprint to investigate microbial metabolism of C1 compounds from natural and industrial sources.</title>
        <authorList>
            <person name="Vuilleumier S."/>
            <person name="Chistoserdova L."/>
            <person name="Lee M.-C."/>
            <person name="Bringel F."/>
            <person name="Lajus A."/>
            <person name="Zhou Y."/>
            <person name="Gourion B."/>
            <person name="Barbe V."/>
            <person name="Chang J."/>
            <person name="Cruveiller S."/>
            <person name="Dossat C."/>
            <person name="Gillett W."/>
            <person name="Gruffaz C."/>
            <person name="Haugen E."/>
            <person name="Hourcade E."/>
            <person name="Levy R."/>
            <person name="Mangenot S."/>
            <person name="Muller E."/>
            <person name="Nadalig T."/>
            <person name="Pagni M."/>
            <person name="Penny C."/>
            <person name="Peyraud R."/>
            <person name="Robinson D.G."/>
            <person name="Roche D."/>
            <person name="Rouy Z."/>
            <person name="Saenampechek C."/>
            <person name="Salvignol G."/>
            <person name="Vallenet D."/>
            <person name="Wu Z."/>
            <person name="Marx C.J."/>
            <person name="Vorholt J.A."/>
            <person name="Olson M.V."/>
            <person name="Kaul R."/>
            <person name="Weissenbach J."/>
            <person name="Medigue C."/>
            <person name="Lidstrom M.E."/>
        </authorList>
    </citation>
    <scope>NUCLEOTIDE SEQUENCE [LARGE SCALE GENOMIC DNA]</scope>
    <source>
        <strain evidence="3">DSM 6343 / CIP 106787 / DM4</strain>
    </source>
</reference>
<proteinExistence type="predicted"/>
<dbReference type="HOGENOM" id="CLU_096052_0_0_5"/>
<keyword evidence="1" id="KW-0812">Transmembrane</keyword>
<dbReference type="Proteomes" id="UP000008070">
    <property type="component" value="Chromosome"/>
</dbReference>
<dbReference type="KEGG" id="mdi:METDI1440"/>
<evidence type="ECO:0008006" key="4">
    <source>
        <dbReference type="Google" id="ProtNLM"/>
    </source>
</evidence>
<keyword evidence="1" id="KW-0472">Membrane</keyword>
<feature type="transmembrane region" description="Helical" evidence="1">
    <location>
        <begin position="21"/>
        <end position="42"/>
    </location>
</feature>
<name>C7CFX0_METED</name>
<sequence length="265" mass="28468">MSGQVDGRQPAGRGLIAMQERGALAVGGLVVLLLLLPLGYLIHVSPRFPGSLAGSLLGIAGAVLMLAPLLYIVIKRVPFLKARITRFVSMRTLLAWHVYAGVLGPILGILHAAHKFRSPLGVSLTGMMLVVVLTGYVGRYLLARIAKAVQGERTDLAALSDAFDRASSEIRATRDPSPTGARGWLTRLVFAPTESAAPAPAGNVGRLVEVADAMADVEAAVRNEEVMRDLFGKWLPLHILVAILLYGLLVLHIWSGLYYGLRWLP</sequence>